<keyword evidence="2" id="KW-1185">Reference proteome</keyword>
<dbReference type="EMBL" id="CP021431">
    <property type="protein sequence ID" value="ARU02400.1"/>
    <property type="molecule type" value="Genomic_DNA"/>
</dbReference>
<protein>
    <submittedName>
        <fullName evidence="1">Uncharacterized protein</fullName>
    </submittedName>
</protein>
<name>A0A1Y0EG41_9RHOB</name>
<dbReference type="AlphaFoldDB" id="A0A1Y0EG41"/>
<gene>
    <name evidence="1" type="ORF">LOKVESSMR4R_03117</name>
</gene>
<evidence type="ECO:0000313" key="1">
    <source>
        <dbReference type="EMBL" id="ARU02400.1"/>
    </source>
</evidence>
<evidence type="ECO:0000313" key="2">
    <source>
        <dbReference type="Proteomes" id="UP000195273"/>
    </source>
</evidence>
<accession>A0A1Y0EG41</accession>
<organism evidence="1 2">
    <name type="scientific">Yoonia vestfoldensis</name>
    <dbReference type="NCBI Taxonomy" id="245188"/>
    <lineage>
        <taxon>Bacteria</taxon>
        <taxon>Pseudomonadati</taxon>
        <taxon>Pseudomonadota</taxon>
        <taxon>Alphaproteobacteria</taxon>
        <taxon>Rhodobacterales</taxon>
        <taxon>Paracoccaceae</taxon>
        <taxon>Yoonia</taxon>
    </lineage>
</organism>
<dbReference type="KEGG" id="lvs:LOKVESSMR4R_03117"/>
<reference evidence="1 2" key="1">
    <citation type="submission" date="2017-05" db="EMBL/GenBank/DDBJ databases">
        <title>Genome Sequence of Loktanella vestfoldensis Strain SMR4r Isolated from a Culture of the Diatom Skeletonema marinoi.</title>
        <authorList>
            <person name="Topel M."/>
            <person name="Pinder M.I.M."/>
            <person name="Johansson O.N."/>
            <person name="Kourtchenko O."/>
            <person name="Godhe A."/>
            <person name="Clarke A.K."/>
        </authorList>
    </citation>
    <scope>NUCLEOTIDE SEQUENCE [LARGE SCALE GENOMIC DNA]</scope>
    <source>
        <strain evidence="1 2">SMR4r</strain>
    </source>
</reference>
<sequence length="73" mass="8506">MGRRVICDAQSTKCGELHLIDAKIDRIITIVGDEFEHLFRIFWRQFGNVKTCNRGFAKNMFSFLCCWRSANCS</sequence>
<proteinExistence type="predicted"/>
<dbReference type="Proteomes" id="UP000195273">
    <property type="component" value="Chromosome"/>
</dbReference>